<accession>A0A6J6PZI6</accession>
<dbReference type="InterPro" id="IPR013078">
    <property type="entry name" value="His_Pase_superF_clade-1"/>
</dbReference>
<dbReference type="SUPFAM" id="SSF53254">
    <property type="entry name" value="Phosphoglycerate mutase-like"/>
    <property type="match status" value="1"/>
</dbReference>
<evidence type="ECO:0000313" key="1">
    <source>
        <dbReference type="EMBL" id="CAB4704229.1"/>
    </source>
</evidence>
<dbReference type="CDD" id="cd07067">
    <property type="entry name" value="HP_PGM_like"/>
    <property type="match status" value="1"/>
</dbReference>
<dbReference type="Gene3D" id="3.40.50.1240">
    <property type="entry name" value="Phosphoglycerate mutase-like"/>
    <property type="match status" value="1"/>
</dbReference>
<sequence length="177" mass="19136">MSALHLVRHGRPVLDPAVPAHAWELDPAGFDDVWAVRDRLPVGATWFCSPEPKAIQTAQLLTDAEVGVVDDLREQGRSGWVDDLAGLVRDAFARPDLPAYDGWESVTALRARIVRTVATIWRLHGSADVVLVGHGTAWTALLSALTGDEPDLERLRSMPMPALITLPGHLAAASLSE</sequence>
<gene>
    <name evidence="1" type="ORF">UFOPK2579_01100</name>
</gene>
<reference evidence="1" key="1">
    <citation type="submission" date="2020-05" db="EMBL/GenBank/DDBJ databases">
        <authorList>
            <person name="Chiriac C."/>
            <person name="Salcher M."/>
            <person name="Ghai R."/>
            <person name="Kavagutti S V."/>
        </authorList>
    </citation>
    <scope>NUCLEOTIDE SEQUENCE</scope>
</reference>
<dbReference type="EMBL" id="CAEZXR010000112">
    <property type="protein sequence ID" value="CAB4704229.1"/>
    <property type="molecule type" value="Genomic_DNA"/>
</dbReference>
<proteinExistence type="predicted"/>
<protein>
    <submittedName>
        <fullName evidence="1">Unannotated protein</fullName>
    </submittedName>
</protein>
<dbReference type="AlphaFoldDB" id="A0A6J6PZI6"/>
<dbReference type="InterPro" id="IPR029033">
    <property type="entry name" value="His_PPase_superfam"/>
</dbReference>
<organism evidence="1">
    <name type="scientific">freshwater metagenome</name>
    <dbReference type="NCBI Taxonomy" id="449393"/>
    <lineage>
        <taxon>unclassified sequences</taxon>
        <taxon>metagenomes</taxon>
        <taxon>ecological metagenomes</taxon>
    </lineage>
</organism>
<name>A0A6J6PZI6_9ZZZZ</name>
<dbReference type="Pfam" id="PF00300">
    <property type="entry name" value="His_Phos_1"/>
    <property type="match status" value="1"/>
</dbReference>